<comment type="caution">
    <text evidence="6">The sequence shown here is derived from an EMBL/GenBank/DDBJ whole genome shotgun (WGS) entry which is preliminary data.</text>
</comment>
<dbReference type="InterPro" id="IPR007173">
    <property type="entry name" value="ALO_C"/>
</dbReference>
<dbReference type="InterPro" id="IPR016166">
    <property type="entry name" value="FAD-bd_PCMH"/>
</dbReference>
<dbReference type="PANTHER" id="PTHR43762:SF1">
    <property type="entry name" value="D-ARABINONO-1,4-LACTONE OXIDASE"/>
    <property type="match status" value="1"/>
</dbReference>
<dbReference type="NCBIfam" id="TIGR01679">
    <property type="entry name" value="bact_FAD_ox"/>
    <property type="match status" value="1"/>
</dbReference>
<dbReference type="InterPro" id="IPR016167">
    <property type="entry name" value="FAD-bd_PCMH_sub1"/>
</dbReference>
<sequence length="439" mass="48068">MTTQQQMTDKQWHNWSGNQSATTTVAAPDSIDAVAELVRKAAADGTRVKPIGSGHSFTGIGVPEGIQLDMSALRGIVGVDGRRVRMRAGTRLHEIPALLAPYGLGMRNLGDIDRQTITGATSTGTHGTGLAFGGISTQIVGATIVTGTGEVVTVTDEDDELRAVALGLGALGVIVDLTIECVDAFSLRAHDQPLDLDDAVGGFVDRVESCDHHEFYWFPHTRRALAKTNTRLPATAMRSGPGRVRRYIDDEVISNKVYGVVCELGRRLPSTVPTLNRVASHALSERTYTAPSAEVFASIRDVRFREMEYAVELPAVAEVLTEIDRLIERKGYKVSFPVEVRAAAADDLMLSTASGRTTGYIAVHRYHRDDPADIAAFFADVEEIMVAHHGRPHWGKLHTRDAEYLRSVYPRFDEFLALRDEFDPERVFGNAYLRRVLGS</sequence>
<dbReference type="STRING" id="1108044.GOOTI_132_00030"/>
<dbReference type="Pfam" id="PF01565">
    <property type="entry name" value="FAD_binding_4"/>
    <property type="match status" value="1"/>
</dbReference>
<dbReference type="PROSITE" id="PS51387">
    <property type="entry name" value="FAD_PCMH"/>
    <property type="match status" value="1"/>
</dbReference>
<dbReference type="PIRSF" id="PIRSF000136">
    <property type="entry name" value="LGO_GLO"/>
    <property type="match status" value="1"/>
</dbReference>
<dbReference type="EMBL" id="BAFB01000132">
    <property type="protein sequence ID" value="GAB35002.1"/>
    <property type="molecule type" value="Genomic_DNA"/>
</dbReference>
<evidence type="ECO:0000313" key="6">
    <source>
        <dbReference type="EMBL" id="GAB35002.1"/>
    </source>
</evidence>
<evidence type="ECO:0000256" key="4">
    <source>
        <dbReference type="SAM" id="MobiDB-lite"/>
    </source>
</evidence>
<feature type="domain" description="FAD-binding PCMH-type" evidence="5">
    <location>
        <begin position="18"/>
        <end position="184"/>
    </location>
</feature>
<feature type="region of interest" description="Disordered" evidence="4">
    <location>
        <begin position="1"/>
        <end position="20"/>
    </location>
</feature>
<dbReference type="Gene3D" id="1.10.45.10">
    <property type="entry name" value="Vanillyl-alcohol Oxidase, Chain A, domain 4"/>
    <property type="match status" value="1"/>
</dbReference>
<evidence type="ECO:0000256" key="2">
    <source>
        <dbReference type="ARBA" id="ARBA00022827"/>
    </source>
</evidence>
<evidence type="ECO:0000259" key="5">
    <source>
        <dbReference type="PROSITE" id="PS51387"/>
    </source>
</evidence>
<evidence type="ECO:0000313" key="7">
    <source>
        <dbReference type="Proteomes" id="UP000005038"/>
    </source>
</evidence>
<evidence type="ECO:0000256" key="3">
    <source>
        <dbReference type="ARBA" id="ARBA00023002"/>
    </source>
</evidence>
<dbReference type="GO" id="GO:0003885">
    <property type="term" value="F:D-arabinono-1,4-lactone oxidase activity"/>
    <property type="evidence" value="ECO:0007669"/>
    <property type="project" value="InterPro"/>
</dbReference>
<dbReference type="Proteomes" id="UP000005038">
    <property type="component" value="Unassembled WGS sequence"/>
</dbReference>
<dbReference type="OrthoDB" id="9800184at2"/>
<proteinExistence type="predicted"/>
<gene>
    <name evidence="6" type="ORF">GOOTI_132_00030</name>
</gene>
<organism evidence="6 7">
    <name type="scientific">Gordonia otitidis (strain DSM 44809 / CCUG 52243 / JCM 12355 / NBRC 100426 / IFM 10032)</name>
    <dbReference type="NCBI Taxonomy" id="1108044"/>
    <lineage>
        <taxon>Bacteria</taxon>
        <taxon>Bacillati</taxon>
        <taxon>Actinomycetota</taxon>
        <taxon>Actinomycetes</taxon>
        <taxon>Mycobacteriales</taxon>
        <taxon>Gordoniaceae</taxon>
        <taxon>Gordonia</taxon>
    </lineage>
</organism>
<evidence type="ECO:0000256" key="1">
    <source>
        <dbReference type="ARBA" id="ARBA00022630"/>
    </source>
</evidence>
<dbReference type="InterPro" id="IPR036318">
    <property type="entry name" value="FAD-bd_PCMH-like_sf"/>
</dbReference>
<dbReference type="InterPro" id="IPR016169">
    <property type="entry name" value="FAD-bd_PCMH_sub2"/>
</dbReference>
<dbReference type="InterPro" id="IPR016164">
    <property type="entry name" value="FAD-linked_Oxase-like_C"/>
</dbReference>
<dbReference type="GO" id="GO:0071949">
    <property type="term" value="F:FAD binding"/>
    <property type="evidence" value="ECO:0007669"/>
    <property type="project" value="InterPro"/>
</dbReference>
<dbReference type="Gene3D" id="3.30.465.10">
    <property type="match status" value="1"/>
</dbReference>
<dbReference type="SUPFAM" id="SSF56176">
    <property type="entry name" value="FAD-binding/transporter-associated domain-like"/>
    <property type="match status" value="1"/>
</dbReference>
<dbReference type="Gene3D" id="3.30.70.2520">
    <property type="match status" value="1"/>
</dbReference>
<dbReference type="Gene3D" id="3.30.43.10">
    <property type="entry name" value="Uridine Diphospho-n-acetylenolpyruvylglucosamine Reductase, domain 2"/>
    <property type="match status" value="1"/>
</dbReference>
<keyword evidence="1" id="KW-0285">Flavoprotein</keyword>
<dbReference type="GO" id="GO:0016020">
    <property type="term" value="C:membrane"/>
    <property type="evidence" value="ECO:0007669"/>
    <property type="project" value="InterPro"/>
</dbReference>
<dbReference type="PANTHER" id="PTHR43762">
    <property type="entry name" value="L-GULONOLACTONE OXIDASE"/>
    <property type="match status" value="1"/>
</dbReference>
<dbReference type="AlphaFoldDB" id="H5TNE4"/>
<keyword evidence="7" id="KW-1185">Reference proteome</keyword>
<keyword evidence="2" id="KW-0274">FAD</keyword>
<dbReference type="Pfam" id="PF04030">
    <property type="entry name" value="ALO"/>
    <property type="match status" value="1"/>
</dbReference>
<dbReference type="SUPFAM" id="SSF55103">
    <property type="entry name" value="FAD-linked oxidases, C-terminal domain"/>
    <property type="match status" value="1"/>
</dbReference>
<dbReference type="InterPro" id="IPR016171">
    <property type="entry name" value="Vanillyl_alc_oxidase_C-sub2"/>
</dbReference>
<accession>H5TNE4</accession>
<protein>
    <submittedName>
        <fullName evidence="6">FAD-linked oxidase</fullName>
    </submittedName>
</protein>
<dbReference type="InterPro" id="IPR006094">
    <property type="entry name" value="Oxid_FAD_bind_N"/>
</dbReference>
<dbReference type="InterPro" id="IPR010031">
    <property type="entry name" value="FAD_lactone_oxidase-like"/>
</dbReference>
<dbReference type="GO" id="GO:0080049">
    <property type="term" value="F:L-gulono-1,4-lactone dehydrogenase activity"/>
    <property type="evidence" value="ECO:0007669"/>
    <property type="project" value="TreeGrafter"/>
</dbReference>
<keyword evidence="3" id="KW-0560">Oxidoreductase</keyword>
<name>H5TNE4_GORO1</name>
<reference evidence="6" key="1">
    <citation type="submission" date="2012-02" db="EMBL/GenBank/DDBJ databases">
        <title>Whole genome shotgun sequence of Gordonia otitidis NBRC 100426.</title>
        <authorList>
            <person name="Yoshida I."/>
            <person name="Hosoyama A."/>
            <person name="Tsuchikane K."/>
            <person name="Katsumata H."/>
            <person name="Yamazaki S."/>
            <person name="Fujita N."/>
        </authorList>
    </citation>
    <scope>NUCLEOTIDE SEQUENCE [LARGE SCALE GENOMIC DNA]</scope>
    <source>
        <strain evidence="6">NBRC 100426</strain>
    </source>
</reference>